<dbReference type="GO" id="GO:0008168">
    <property type="term" value="F:methyltransferase activity"/>
    <property type="evidence" value="ECO:0007669"/>
    <property type="project" value="UniProtKB-KW"/>
</dbReference>
<dbReference type="Pfam" id="PF10119">
    <property type="entry name" value="MethyTransf_Reg"/>
    <property type="match status" value="1"/>
</dbReference>
<dbReference type="RefSeq" id="WP_063492320.1">
    <property type="nucleotide sequence ID" value="NZ_CP016340.1"/>
</dbReference>
<feature type="domain" description="Methyltransferase regulatory" evidence="2">
    <location>
        <begin position="224"/>
        <end position="308"/>
    </location>
</feature>
<organism evidence="3 4">
    <name type="scientific">Bordetella trematum</name>
    <dbReference type="NCBI Taxonomy" id="123899"/>
    <lineage>
        <taxon>Bacteria</taxon>
        <taxon>Pseudomonadati</taxon>
        <taxon>Pseudomonadota</taxon>
        <taxon>Betaproteobacteria</taxon>
        <taxon>Burkholderiales</taxon>
        <taxon>Alcaligenaceae</taxon>
        <taxon>Bordetella</taxon>
    </lineage>
</organism>
<sequence>MNAPDTLDLHNRQIESDYNNKPYTSKAFSYSAPGHLRAAAHLYGMETVPLAQARVLELGCASGGNLLPFALAYPQAQAVGVDLSPVQIGQGQQILNDLGVNNLQLHALDLTRITPEFGQFDYIIVHGVFSWVPSEVKQAILRICRENLSPLGLAYVSYNTYPGWKAGDVVRDAMLMHSYGAQDDDERLARARAMLELLSDGLAEANRLAPSVRKVAHGLKAQSDYYLLHEYLEHINTPCYFVEFADMAARQGLAYLGDAEPQSELGASYGQNVQLNLSLTALGQPKVMRQQYLDFAVGRNFRKSLLIHQERADGALFQPDMARLRDLRFAASYAPMPRDEQPGRAYRNTSGRIVRSTLAPMHAVIDTLSQAWPRSATFGQLCEAVAALAPQTEDPAAATQEQLLFLFQRSLLRYGLEPARYDLPSDGATRLLSSFQYLHSHGQDPAFSTGCFNFWHEAVGLQLDAAQRWLLPHLAEGADAAQATRLLARALQRGTVPGPDGANLSGQRNLEPTAQRLVQQTLTQLRRCGLVIDAPPALATED</sequence>
<dbReference type="PANTHER" id="PTHR43667">
    <property type="entry name" value="CYCLOPROPANE-FATTY-ACYL-PHOSPHOLIPID SYNTHASE"/>
    <property type="match status" value="1"/>
</dbReference>
<dbReference type="InterPro" id="IPR050723">
    <property type="entry name" value="CFA/CMAS"/>
</dbReference>
<dbReference type="KEGG" id="btrm:SAMEA390648703482"/>
<proteinExistence type="predicted"/>
<protein>
    <submittedName>
        <fullName evidence="3">Trans-aconitate methyltransferase</fullName>
    </submittedName>
</protein>
<dbReference type="GO" id="GO:0032259">
    <property type="term" value="P:methylation"/>
    <property type="evidence" value="ECO:0007669"/>
    <property type="project" value="UniProtKB-KW"/>
</dbReference>
<evidence type="ECO:0000259" key="1">
    <source>
        <dbReference type="Pfam" id="PF08242"/>
    </source>
</evidence>
<dbReference type="InterPro" id="IPR013217">
    <property type="entry name" value="Methyltransf_12"/>
</dbReference>
<keyword evidence="4" id="KW-1185">Reference proteome</keyword>
<dbReference type="Gene3D" id="3.40.50.150">
    <property type="entry name" value="Vaccinia Virus protein VP39"/>
    <property type="match status" value="1"/>
</dbReference>
<evidence type="ECO:0000259" key="2">
    <source>
        <dbReference type="Pfam" id="PF10119"/>
    </source>
</evidence>
<evidence type="ECO:0000313" key="4">
    <source>
        <dbReference type="Proteomes" id="UP000076825"/>
    </source>
</evidence>
<dbReference type="InterPro" id="IPR018773">
    <property type="entry name" value="MeTrfase_reg_dom_prd"/>
</dbReference>
<dbReference type="CDD" id="cd02440">
    <property type="entry name" value="AdoMet_MTases"/>
    <property type="match status" value="1"/>
</dbReference>
<dbReference type="OrthoDB" id="101857at2"/>
<dbReference type="SUPFAM" id="SSF53335">
    <property type="entry name" value="S-adenosyl-L-methionine-dependent methyltransferases"/>
    <property type="match status" value="1"/>
</dbReference>
<gene>
    <name evidence="3" type="ORF">SAMEA3906487_03482</name>
</gene>
<dbReference type="Proteomes" id="UP000076825">
    <property type="component" value="Chromosome 1"/>
</dbReference>
<accession>A0A157SRC6</accession>
<name>A0A157SRC6_9BORD</name>
<dbReference type="GeneID" id="56589281"/>
<dbReference type="PANTHER" id="PTHR43667:SF2">
    <property type="entry name" value="FATTY ACID C-METHYL TRANSFERASE"/>
    <property type="match status" value="1"/>
</dbReference>
<dbReference type="AlphaFoldDB" id="A0A157SRC6"/>
<evidence type="ECO:0000313" key="3">
    <source>
        <dbReference type="EMBL" id="SAI72982.1"/>
    </source>
</evidence>
<keyword evidence="3" id="KW-0808">Transferase</keyword>
<dbReference type="InterPro" id="IPR029063">
    <property type="entry name" value="SAM-dependent_MTases_sf"/>
</dbReference>
<dbReference type="PATRIC" id="fig|123899.6.peg.3483"/>
<reference evidence="3 4" key="1">
    <citation type="submission" date="2016-04" db="EMBL/GenBank/DDBJ databases">
        <authorList>
            <consortium name="Pathogen Informatics"/>
        </authorList>
    </citation>
    <scope>NUCLEOTIDE SEQUENCE [LARGE SCALE GENOMIC DNA]</scope>
    <source>
        <strain evidence="3 4">H044680328</strain>
    </source>
</reference>
<feature type="domain" description="Methyltransferase type 12" evidence="1">
    <location>
        <begin position="56"/>
        <end position="152"/>
    </location>
</feature>
<keyword evidence="3" id="KW-0489">Methyltransferase</keyword>
<dbReference type="Pfam" id="PF08242">
    <property type="entry name" value="Methyltransf_12"/>
    <property type="match status" value="1"/>
</dbReference>
<dbReference type="EMBL" id="LT546645">
    <property type="protein sequence ID" value="SAI72982.1"/>
    <property type="molecule type" value="Genomic_DNA"/>
</dbReference>
<dbReference type="STRING" id="123899.SAMEA3906487_03482"/>